<dbReference type="EC" id="4.1.2.4" evidence="7"/>
<keyword evidence="3 7" id="KW-0456">Lyase</keyword>
<dbReference type="GO" id="GO:0004139">
    <property type="term" value="F:deoxyribose-phosphate aldolase activity"/>
    <property type="evidence" value="ECO:0007669"/>
    <property type="project" value="UniProtKB-UniRule"/>
</dbReference>
<dbReference type="InterPro" id="IPR002915">
    <property type="entry name" value="DeoC/FbaB/LacD_aldolase"/>
</dbReference>
<dbReference type="NCBIfam" id="TIGR00126">
    <property type="entry name" value="deoC"/>
    <property type="match status" value="1"/>
</dbReference>
<dbReference type="PANTHER" id="PTHR10889:SF1">
    <property type="entry name" value="DEOXYRIBOSE-PHOSPHATE ALDOLASE"/>
    <property type="match status" value="1"/>
</dbReference>
<dbReference type="PANTHER" id="PTHR10889">
    <property type="entry name" value="DEOXYRIBOSE-PHOSPHATE ALDOLASE"/>
    <property type="match status" value="1"/>
</dbReference>
<comment type="similarity">
    <text evidence="1 7">Belongs to the DeoC/FbaB aldolase family. DeoC type 1 subfamily.</text>
</comment>
<dbReference type="GO" id="GO:0016052">
    <property type="term" value="P:carbohydrate catabolic process"/>
    <property type="evidence" value="ECO:0007669"/>
    <property type="project" value="TreeGrafter"/>
</dbReference>
<evidence type="ECO:0000313" key="8">
    <source>
        <dbReference type="EMBL" id="PQM31949.1"/>
    </source>
</evidence>
<evidence type="ECO:0000256" key="3">
    <source>
        <dbReference type="ARBA" id="ARBA00023239"/>
    </source>
</evidence>
<reference evidence="8 9" key="1">
    <citation type="journal article" date="2015" name="MBio">
        <title>Genome sequence of the Drosophila melanogaster male-killing Spiroplasma strain MSRO endosymbiont.</title>
        <authorList>
            <person name="Paredes J.C."/>
            <person name="Herren J.K."/>
            <person name="Schupfer F."/>
            <person name="Marin R."/>
            <person name="Claverol S."/>
            <person name="Kuo C.H."/>
            <person name="Lemaitre B."/>
            <person name="Beven L."/>
        </authorList>
    </citation>
    <scope>NUCLEOTIDE SEQUENCE [LARGE SCALE GENOMIC DNA]</scope>
    <source>
        <strain evidence="8 9">MSRO</strain>
    </source>
</reference>
<comment type="catalytic activity">
    <reaction evidence="5 7">
        <text>2-deoxy-D-ribose 5-phosphate = D-glyceraldehyde 3-phosphate + acetaldehyde</text>
        <dbReference type="Rhea" id="RHEA:12821"/>
        <dbReference type="ChEBI" id="CHEBI:15343"/>
        <dbReference type="ChEBI" id="CHEBI:59776"/>
        <dbReference type="ChEBI" id="CHEBI:62877"/>
        <dbReference type="EC" id="4.1.2.4"/>
    </reaction>
</comment>
<dbReference type="UniPathway" id="UPA00002">
    <property type="reaction ID" value="UER00468"/>
</dbReference>
<feature type="active site" description="Proton donor/acceptor" evidence="7">
    <location>
        <position position="180"/>
    </location>
</feature>
<dbReference type="GO" id="GO:0006018">
    <property type="term" value="P:2-deoxyribose 1-phosphate catabolic process"/>
    <property type="evidence" value="ECO:0007669"/>
    <property type="project" value="UniProtKB-UniRule"/>
</dbReference>
<dbReference type="InterPro" id="IPR013785">
    <property type="entry name" value="Aldolase_TIM"/>
</dbReference>
<evidence type="ECO:0000256" key="2">
    <source>
        <dbReference type="ARBA" id="ARBA00022490"/>
    </source>
</evidence>
<dbReference type="GO" id="GO:0005737">
    <property type="term" value="C:cytoplasm"/>
    <property type="evidence" value="ECO:0007669"/>
    <property type="project" value="UniProtKB-SubCell"/>
</dbReference>
<dbReference type="AlphaFoldDB" id="A0A2P6FES9"/>
<keyword evidence="4 7" id="KW-0704">Schiff base</keyword>
<comment type="pathway">
    <text evidence="7">Carbohydrate degradation; 2-deoxy-D-ribose 1-phosphate degradation; D-glyceraldehyde 3-phosphate and acetaldehyde from 2-deoxy-alpha-D-ribose 1-phosphate: step 2/2.</text>
</comment>
<evidence type="ECO:0000256" key="1">
    <source>
        <dbReference type="ARBA" id="ARBA00010936"/>
    </source>
</evidence>
<evidence type="ECO:0000256" key="5">
    <source>
        <dbReference type="ARBA" id="ARBA00048791"/>
    </source>
</evidence>
<name>A0A2P6FES9_9MOLU</name>
<dbReference type="HAMAP" id="MF_00114">
    <property type="entry name" value="DeoC_type1"/>
    <property type="match status" value="1"/>
</dbReference>
<feature type="active site" description="Proton donor/acceptor" evidence="7">
    <location>
        <position position="89"/>
    </location>
</feature>
<comment type="caution">
    <text evidence="8">The sequence shown here is derived from an EMBL/GenBank/DDBJ whole genome shotgun (WGS) entry which is preliminary data.</text>
</comment>
<keyword evidence="2 7" id="KW-0963">Cytoplasm</keyword>
<protein>
    <recommendedName>
        <fullName evidence="7">Deoxyribose-phosphate aldolase</fullName>
        <shortName evidence="7">DERA</shortName>
        <ecNumber evidence="7">4.1.2.4</ecNumber>
    </recommendedName>
    <alternativeName>
        <fullName evidence="7">2-deoxy-D-ribose 5-phosphate aldolase</fullName>
    </alternativeName>
    <alternativeName>
        <fullName evidence="7">Phosphodeoxyriboaldolase</fullName>
        <shortName evidence="7">Deoxyriboaldolase</shortName>
    </alternativeName>
</protein>
<dbReference type="FunFam" id="3.20.20.70:FF:000044">
    <property type="entry name" value="Deoxyribose-phosphate aldolase"/>
    <property type="match status" value="1"/>
</dbReference>
<proteinExistence type="inferred from homology"/>
<evidence type="ECO:0000256" key="4">
    <source>
        <dbReference type="ARBA" id="ARBA00023270"/>
    </source>
</evidence>
<evidence type="ECO:0000256" key="7">
    <source>
        <dbReference type="HAMAP-Rule" id="MF_00114"/>
    </source>
</evidence>
<feature type="active site" description="Schiff-base intermediate with acetaldehyde" evidence="7">
    <location>
        <position position="151"/>
    </location>
</feature>
<dbReference type="Proteomes" id="UP000031565">
    <property type="component" value="Unassembled WGS sequence"/>
</dbReference>
<dbReference type="PIRSF" id="PIRSF001357">
    <property type="entry name" value="DeoC"/>
    <property type="match status" value="1"/>
</dbReference>
<dbReference type="OrthoDB" id="9778711at2"/>
<dbReference type="EMBL" id="JTLV02000001">
    <property type="protein sequence ID" value="PQM31949.1"/>
    <property type="molecule type" value="Genomic_DNA"/>
</dbReference>
<dbReference type="STRING" id="2138.SMSRO_v1c16500"/>
<evidence type="ECO:0000256" key="6">
    <source>
        <dbReference type="ARBA" id="ARBA00056337"/>
    </source>
</evidence>
<organism evidence="8 9">
    <name type="scientific">Spiroplasma poulsonii</name>
    <dbReference type="NCBI Taxonomy" id="2138"/>
    <lineage>
        <taxon>Bacteria</taxon>
        <taxon>Bacillati</taxon>
        <taxon>Mycoplasmatota</taxon>
        <taxon>Mollicutes</taxon>
        <taxon>Entomoplasmatales</taxon>
        <taxon>Spiroplasmataceae</taxon>
        <taxon>Spiroplasma</taxon>
    </lineage>
</organism>
<comment type="subcellular location">
    <subcellularLocation>
        <location evidence="7">Cytoplasm</location>
    </subcellularLocation>
</comment>
<dbReference type="SUPFAM" id="SSF51569">
    <property type="entry name" value="Aldolase"/>
    <property type="match status" value="1"/>
</dbReference>
<sequence>MKLNKYIDHTLLKPDATTTDIKQLCLEAKQYDFAAVCINPTYVLLANELLQDSNVNVCVVVGFPLGANTTATKVTEITNALQDGANEIDMVMNISQFKSNNYDLVAADMMACKKAAGTAVVKVILETYLLSDAEIIKACQLAEQAEVDFVKTSTGFSKAGATTANVKLMKETVGNRLQVKAAGGVRSKADVLAMIAGGATRIGTSGGVAIMQDKTHLTGY</sequence>
<dbReference type="Pfam" id="PF01791">
    <property type="entry name" value="DeoC"/>
    <property type="match status" value="1"/>
</dbReference>
<dbReference type="GO" id="GO:0009264">
    <property type="term" value="P:deoxyribonucleotide catabolic process"/>
    <property type="evidence" value="ECO:0007669"/>
    <property type="project" value="UniProtKB-UniRule"/>
</dbReference>
<evidence type="ECO:0000313" key="9">
    <source>
        <dbReference type="Proteomes" id="UP000031565"/>
    </source>
</evidence>
<comment type="function">
    <text evidence="6 7">Catalyzes a reversible aldol reaction between acetaldehyde and D-glyceraldehyde 3-phosphate to generate 2-deoxy-D-ribose 5-phosphate.</text>
</comment>
<gene>
    <name evidence="8" type="primary">deoC1</name>
    <name evidence="7" type="synonym">deoC</name>
    <name evidence="8" type="ORF">SMSRO_SF018170</name>
</gene>
<accession>A0A2P6FES9</accession>
<dbReference type="SMART" id="SM01133">
    <property type="entry name" value="DeoC"/>
    <property type="match status" value="1"/>
</dbReference>
<dbReference type="CDD" id="cd00959">
    <property type="entry name" value="DeoC"/>
    <property type="match status" value="1"/>
</dbReference>
<keyword evidence="9" id="KW-1185">Reference proteome</keyword>
<dbReference type="Gene3D" id="3.20.20.70">
    <property type="entry name" value="Aldolase class I"/>
    <property type="match status" value="1"/>
</dbReference>
<dbReference type="InterPro" id="IPR028581">
    <property type="entry name" value="DeoC_typeI"/>
</dbReference>
<dbReference type="InterPro" id="IPR011343">
    <property type="entry name" value="DeoC"/>
</dbReference>
<dbReference type="RefSeq" id="WP_040093857.1">
    <property type="nucleotide sequence ID" value="NZ_CM020866.1"/>
</dbReference>